<reference evidence="2 3" key="1">
    <citation type="submission" date="2020-08" db="EMBL/GenBank/DDBJ databases">
        <title>Putative novel bacterial strains isolated from necrotic wheat leaf tissues caused by Xanthomonas translucens.</title>
        <authorList>
            <person name="Tambong J.T."/>
        </authorList>
    </citation>
    <scope>NUCLEOTIDE SEQUENCE [LARGE SCALE GENOMIC DNA]</scope>
    <source>
        <strain evidence="2 3">DOAB 1067</strain>
    </source>
</reference>
<sequence length="523" mass="56960">MGSVDWNAVDALVRGVDRPLVLVSGFGVSSGEAVLEWYGAPSEDGTVRHLAWEQARNGISPAMRVNGGWCWIHEPNGQTHCITYLKNVLQQSYEAIELDDVQAHDTLLHLRFNDLDLFPLICADLLMPAGQNGRSPQARIHRKLESLNNDRPALIVGSLLQTGYNQNWGIAIDSLLNHVLAGRRGVVVLCNVSHDRPVADEANDKWRSLSGVFASFTEMPHGQKSLTATRALSSQGIVGAVVRATHPSVTAGIVYWPPYTPVNSLLIWRGNMVCPIQNTGMMLPVPAAPNKVTYEIERFLRRYPPDINAAPRLDAGIAEIGEHLRTIQSADSSSMLNTILEGTSSLKPVDPDAVYDPEVISALRAGLHALATLKSIDGIDWQDSPGAAGQLIVRAQNRHLLIWRSHNESPRALKRSLGEWRDRGGPHPPLIVLGATRYGDLDSGEIAPERRDDISTTPRGNADLRAGGSLAPVTGDIRGLRGMRRVAGLGLSKAAAVYTEYVASEDDERVAELLGQIASFFRE</sequence>
<accession>A0ABR7BHR3</accession>
<comment type="caution">
    <text evidence="2">The sequence shown here is derived from an EMBL/GenBank/DDBJ whole genome shotgun (WGS) entry which is preliminary data.</text>
</comment>
<dbReference type="EMBL" id="JACONV010000009">
    <property type="protein sequence ID" value="MBC3956155.1"/>
    <property type="molecule type" value="Genomic_DNA"/>
</dbReference>
<organism evidence="2 3">
    <name type="scientific">Pseudomonas triticifolii</name>
    <dbReference type="NCBI Taxonomy" id="2762592"/>
    <lineage>
        <taxon>Bacteria</taxon>
        <taxon>Pseudomonadati</taxon>
        <taxon>Pseudomonadota</taxon>
        <taxon>Gammaproteobacteria</taxon>
        <taxon>Pseudomonadales</taxon>
        <taxon>Pseudomonadaceae</taxon>
        <taxon>Pseudomonas</taxon>
    </lineage>
</organism>
<gene>
    <name evidence="2" type="ORF">H8S56_14175</name>
</gene>
<dbReference type="Pfam" id="PF20395">
    <property type="entry name" value="CTD3"/>
    <property type="match status" value="1"/>
</dbReference>
<dbReference type="InterPro" id="IPR046870">
    <property type="entry name" value="ABC-3C_CTD3"/>
</dbReference>
<dbReference type="Proteomes" id="UP000660131">
    <property type="component" value="Unassembled WGS sequence"/>
</dbReference>
<evidence type="ECO:0000313" key="3">
    <source>
        <dbReference type="Proteomes" id="UP000660131"/>
    </source>
</evidence>
<proteinExistence type="predicted"/>
<feature type="domain" description="ABC-three component systems C-terminal" evidence="1">
    <location>
        <begin position="295"/>
        <end position="459"/>
    </location>
</feature>
<protein>
    <recommendedName>
        <fullName evidence="1">ABC-three component systems C-terminal domain-containing protein</fullName>
    </recommendedName>
</protein>
<keyword evidence="3" id="KW-1185">Reference proteome</keyword>
<name>A0ABR7BHR3_9PSED</name>
<evidence type="ECO:0000313" key="2">
    <source>
        <dbReference type="EMBL" id="MBC3956155.1"/>
    </source>
</evidence>
<evidence type="ECO:0000259" key="1">
    <source>
        <dbReference type="Pfam" id="PF20395"/>
    </source>
</evidence>